<keyword evidence="3" id="KW-0808">Transferase</keyword>
<evidence type="ECO:0000256" key="4">
    <source>
        <dbReference type="ARBA" id="ARBA00022741"/>
    </source>
</evidence>
<evidence type="ECO:0000313" key="11">
    <source>
        <dbReference type="Proteomes" id="UP000095767"/>
    </source>
</evidence>
<keyword evidence="11" id="KW-1185">Reference proteome</keyword>
<dbReference type="GO" id="GO:0004674">
    <property type="term" value="F:protein serine/threonine kinase activity"/>
    <property type="evidence" value="ECO:0007669"/>
    <property type="project" value="UniProtKB-KW"/>
</dbReference>
<evidence type="ECO:0000256" key="2">
    <source>
        <dbReference type="ARBA" id="ARBA00022527"/>
    </source>
</evidence>
<reference evidence="10 11" key="1">
    <citation type="submission" date="2016-09" db="EMBL/GenBank/DDBJ databases">
        <title>The draft genome of Dichanthelium oligosanthes: A C3 panicoid grass species.</title>
        <authorList>
            <person name="Studer A.J."/>
            <person name="Schnable J.C."/>
            <person name="Brutnell T.P."/>
        </authorList>
    </citation>
    <scope>NUCLEOTIDE SEQUENCE [LARGE SCALE GENOMIC DNA]</scope>
    <source>
        <strain evidence="11">cv. Kellogg 1175</strain>
        <tissue evidence="10">Leaf</tissue>
    </source>
</reference>
<dbReference type="AlphaFoldDB" id="A0A1E5V0X3"/>
<keyword evidence="6" id="KW-0067">ATP-binding</keyword>
<dbReference type="Gene3D" id="1.10.510.10">
    <property type="entry name" value="Transferase(Phosphotransferase) domain 1"/>
    <property type="match status" value="1"/>
</dbReference>
<dbReference type="Proteomes" id="UP000095767">
    <property type="component" value="Unassembled WGS sequence"/>
</dbReference>
<keyword evidence="5 10" id="KW-0418">Kinase</keyword>
<evidence type="ECO:0000256" key="8">
    <source>
        <dbReference type="ARBA" id="ARBA00048679"/>
    </source>
</evidence>
<evidence type="ECO:0000256" key="3">
    <source>
        <dbReference type="ARBA" id="ARBA00022679"/>
    </source>
</evidence>
<dbReference type="FunFam" id="1.10.510.10:FF:001023">
    <property type="entry name" value="Os07g0541700 protein"/>
    <property type="match status" value="1"/>
</dbReference>
<comment type="catalytic activity">
    <reaction evidence="7">
        <text>L-threonyl-[protein] + ATP = O-phospho-L-threonyl-[protein] + ADP + H(+)</text>
        <dbReference type="Rhea" id="RHEA:46608"/>
        <dbReference type="Rhea" id="RHEA-COMP:11060"/>
        <dbReference type="Rhea" id="RHEA-COMP:11605"/>
        <dbReference type="ChEBI" id="CHEBI:15378"/>
        <dbReference type="ChEBI" id="CHEBI:30013"/>
        <dbReference type="ChEBI" id="CHEBI:30616"/>
        <dbReference type="ChEBI" id="CHEBI:61977"/>
        <dbReference type="ChEBI" id="CHEBI:456216"/>
        <dbReference type="EC" id="2.7.11.1"/>
    </reaction>
</comment>
<dbReference type="Pfam" id="PF00069">
    <property type="entry name" value="Pkinase"/>
    <property type="match status" value="1"/>
</dbReference>
<dbReference type="PROSITE" id="PS00108">
    <property type="entry name" value="PROTEIN_KINASE_ST"/>
    <property type="match status" value="1"/>
</dbReference>
<dbReference type="OrthoDB" id="601334at2759"/>
<comment type="caution">
    <text evidence="10">The sequence shown here is derived from an EMBL/GenBank/DDBJ whole genome shotgun (WGS) entry which is preliminary data.</text>
</comment>
<feature type="domain" description="Protein kinase" evidence="9">
    <location>
        <begin position="1"/>
        <end position="219"/>
    </location>
</feature>
<keyword evidence="10" id="KW-0675">Receptor</keyword>
<evidence type="ECO:0000259" key="9">
    <source>
        <dbReference type="PROSITE" id="PS50011"/>
    </source>
</evidence>
<dbReference type="STRING" id="888268.A0A1E5V0X3"/>
<dbReference type="PANTHER" id="PTHR45707">
    <property type="entry name" value="C2 CALCIUM/LIPID-BINDING PLANT PHOSPHORIBOSYLTRANSFERASE FAMILY PROTEIN"/>
    <property type="match status" value="1"/>
</dbReference>
<evidence type="ECO:0000256" key="1">
    <source>
        <dbReference type="ARBA" id="ARBA00012513"/>
    </source>
</evidence>
<evidence type="ECO:0000256" key="7">
    <source>
        <dbReference type="ARBA" id="ARBA00047899"/>
    </source>
</evidence>
<feature type="non-terminal residue" evidence="10">
    <location>
        <position position="1"/>
    </location>
</feature>
<name>A0A1E5V0X3_9POAL</name>
<dbReference type="PROSITE" id="PS50011">
    <property type="entry name" value="PROTEIN_KINASE_DOM"/>
    <property type="match status" value="1"/>
</dbReference>
<evidence type="ECO:0000256" key="6">
    <source>
        <dbReference type="ARBA" id="ARBA00022840"/>
    </source>
</evidence>
<keyword evidence="2" id="KW-0723">Serine/threonine-protein kinase</keyword>
<dbReference type="SMART" id="SM00220">
    <property type="entry name" value="S_TKc"/>
    <property type="match status" value="1"/>
</dbReference>
<protein>
    <recommendedName>
        <fullName evidence="1">non-specific serine/threonine protein kinase</fullName>
        <ecNumber evidence="1">2.7.11.1</ecNumber>
    </recommendedName>
</protein>
<dbReference type="PANTHER" id="PTHR45707:SF43">
    <property type="entry name" value="PROTEIN KINASE DOMAIN-CONTAINING PROTEIN"/>
    <property type="match status" value="1"/>
</dbReference>
<sequence length="230" mass="26694">LIRVEHKNIVRLLGYCSDTQQKVVDYNGRLVLADIRRRFLCFEYAPNKSLDDYLKDESHGSEWDTRYQLIEGICQGLHYLHKKENITHLDLKPGNILLDVNMVPKITDFGLSRRFSGAESRIITKTLCGSLGYIAPELLERGEISMKSDIFSLGVIIRNLLTGSKDLSVFENWHESRDIDCPRFKRCIKIAQLCVNRDPRKRPTIDSIMNMLNEKERVILWPAFPSKERI</sequence>
<accession>A0A1E5V0X3</accession>
<dbReference type="GO" id="GO:0005524">
    <property type="term" value="F:ATP binding"/>
    <property type="evidence" value="ECO:0007669"/>
    <property type="project" value="UniProtKB-KW"/>
</dbReference>
<evidence type="ECO:0000256" key="5">
    <source>
        <dbReference type="ARBA" id="ARBA00022777"/>
    </source>
</evidence>
<organism evidence="10 11">
    <name type="scientific">Dichanthelium oligosanthes</name>
    <dbReference type="NCBI Taxonomy" id="888268"/>
    <lineage>
        <taxon>Eukaryota</taxon>
        <taxon>Viridiplantae</taxon>
        <taxon>Streptophyta</taxon>
        <taxon>Embryophyta</taxon>
        <taxon>Tracheophyta</taxon>
        <taxon>Spermatophyta</taxon>
        <taxon>Magnoliopsida</taxon>
        <taxon>Liliopsida</taxon>
        <taxon>Poales</taxon>
        <taxon>Poaceae</taxon>
        <taxon>PACMAD clade</taxon>
        <taxon>Panicoideae</taxon>
        <taxon>Panicodae</taxon>
        <taxon>Paniceae</taxon>
        <taxon>Dichantheliinae</taxon>
        <taxon>Dichanthelium</taxon>
    </lineage>
</organism>
<comment type="catalytic activity">
    <reaction evidence="8">
        <text>L-seryl-[protein] + ATP = O-phospho-L-seryl-[protein] + ADP + H(+)</text>
        <dbReference type="Rhea" id="RHEA:17989"/>
        <dbReference type="Rhea" id="RHEA-COMP:9863"/>
        <dbReference type="Rhea" id="RHEA-COMP:11604"/>
        <dbReference type="ChEBI" id="CHEBI:15378"/>
        <dbReference type="ChEBI" id="CHEBI:29999"/>
        <dbReference type="ChEBI" id="CHEBI:30616"/>
        <dbReference type="ChEBI" id="CHEBI:83421"/>
        <dbReference type="ChEBI" id="CHEBI:456216"/>
        <dbReference type="EC" id="2.7.11.1"/>
    </reaction>
</comment>
<gene>
    <name evidence="10" type="ORF">BAE44_0020175</name>
</gene>
<dbReference type="InterPro" id="IPR000719">
    <property type="entry name" value="Prot_kinase_dom"/>
</dbReference>
<dbReference type="EMBL" id="LWDX02055511">
    <property type="protein sequence ID" value="OEL18806.1"/>
    <property type="molecule type" value="Genomic_DNA"/>
</dbReference>
<keyword evidence="4" id="KW-0547">Nucleotide-binding</keyword>
<proteinExistence type="predicted"/>
<evidence type="ECO:0000313" key="10">
    <source>
        <dbReference type="EMBL" id="OEL18806.1"/>
    </source>
</evidence>
<dbReference type="InterPro" id="IPR011009">
    <property type="entry name" value="Kinase-like_dom_sf"/>
</dbReference>
<dbReference type="InterPro" id="IPR008271">
    <property type="entry name" value="Ser/Thr_kinase_AS"/>
</dbReference>
<dbReference type="SUPFAM" id="SSF56112">
    <property type="entry name" value="Protein kinase-like (PK-like)"/>
    <property type="match status" value="1"/>
</dbReference>
<dbReference type="EC" id="2.7.11.1" evidence="1"/>